<feature type="region of interest" description="Disordered" evidence="11">
    <location>
        <begin position="131"/>
        <end position="154"/>
    </location>
</feature>
<feature type="compositionally biased region" description="Polar residues" evidence="11">
    <location>
        <begin position="203"/>
        <end position="216"/>
    </location>
</feature>
<dbReference type="InterPro" id="IPR001715">
    <property type="entry name" value="CH_dom"/>
</dbReference>
<dbReference type="GO" id="GO:0005737">
    <property type="term" value="C:cytoplasm"/>
    <property type="evidence" value="ECO:0007669"/>
    <property type="project" value="UniProtKB-SubCell"/>
</dbReference>
<feature type="domain" description="DIX" evidence="13">
    <location>
        <begin position="507"/>
        <end position="589"/>
    </location>
</feature>
<evidence type="ECO:0000259" key="13">
    <source>
        <dbReference type="PROSITE" id="PS50841"/>
    </source>
</evidence>
<dbReference type="GO" id="GO:0005925">
    <property type="term" value="C:focal adhesion"/>
    <property type="evidence" value="ECO:0007669"/>
    <property type="project" value="UniProtKB-SubCell"/>
</dbReference>
<evidence type="ECO:0000256" key="3">
    <source>
        <dbReference type="ARBA" id="ARBA00022473"/>
    </source>
</evidence>
<feature type="coiled-coil region" evidence="10">
    <location>
        <begin position="361"/>
        <end position="388"/>
    </location>
</feature>
<feature type="compositionally biased region" description="Polar residues" evidence="11">
    <location>
        <begin position="494"/>
        <end position="507"/>
    </location>
</feature>
<organism evidence="14 15">
    <name type="scientific">Oryzias latipes</name>
    <name type="common">Japanese rice fish</name>
    <name type="synonym">Japanese killifish</name>
    <dbReference type="NCBI Taxonomy" id="8090"/>
    <lineage>
        <taxon>Eukaryota</taxon>
        <taxon>Metazoa</taxon>
        <taxon>Chordata</taxon>
        <taxon>Craniata</taxon>
        <taxon>Vertebrata</taxon>
        <taxon>Euteleostomi</taxon>
        <taxon>Actinopterygii</taxon>
        <taxon>Neopterygii</taxon>
        <taxon>Teleostei</taxon>
        <taxon>Neoteleostei</taxon>
        <taxon>Acanthomorphata</taxon>
        <taxon>Ovalentaria</taxon>
        <taxon>Atherinomorphae</taxon>
        <taxon>Beloniformes</taxon>
        <taxon>Adrianichthyidae</taxon>
        <taxon>Oryziinae</taxon>
        <taxon>Oryzias</taxon>
    </lineage>
</organism>
<evidence type="ECO:0000256" key="6">
    <source>
        <dbReference type="ARBA" id="ARBA00022949"/>
    </source>
</evidence>
<feature type="compositionally biased region" description="Polar residues" evidence="11">
    <location>
        <begin position="131"/>
        <end position="148"/>
    </location>
</feature>
<reference evidence="14" key="3">
    <citation type="submission" date="2025-08" db="UniProtKB">
        <authorList>
            <consortium name="Ensembl"/>
        </authorList>
    </citation>
    <scope>IDENTIFICATION</scope>
    <source>
        <strain evidence="14">HNI</strain>
    </source>
</reference>
<evidence type="ECO:0000313" key="14">
    <source>
        <dbReference type="Ensembl" id="ENSORLP00020007353.1"/>
    </source>
</evidence>
<dbReference type="Gene3D" id="2.40.240.130">
    <property type="match status" value="1"/>
</dbReference>
<dbReference type="SUPFAM" id="SSF54236">
    <property type="entry name" value="Ubiquitin-like"/>
    <property type="match status" value="1"/>
</dbReference>
<dbReference type="CDD" id="cd21213">
    <property type="entry name" value="CH_DIXDC1"/>
    <property type="match status" value="1"/>
</dbReference>
<dbReference type="Ensembl" id="ENSORLT00020003041.1">
    <property type="protein sequence ID" value="ENSORLP00020007353.1"/>
    <property type="gene ID" value="ENSORLG00020008228.1"/>
</dbReference>
<evidence type="ECO:0008006" key="16">
    <source>
        <dbReference type="Google" id="ProtNLM"/>
    </source>
</evidence>
<dbReference type="PANTHER" id="PTHR10878:SF39">
    <property type="entry name" value="DIXIN ISOFORM X1"/>
    <property type="match status" value="1"/>
</dbReference>
<sequence>MIASLSRGSALDEVLHGTSSEQQLVAYVSWVNAQLRKRPGLKPIKDLRRDLQDGEVLVQLIEIVAGVVLDGVFVPPQSREESRKNVEEVLHFISSRHIHMPHISAKDVLEGNLKSLMRIVLALAAHFKPSANQRTASGSGRSLTQAGSGHNPHSAVALAQGAAAALVSARLDASLPVRTTRIHGLSSPSPLTSLKPCSTSSSQQPECSGAESSLSVPESEWEKSLSESLEKEVQEARSMVSTLQALLLRGALPEEEHNVALDPGNPQQQLVVVRSHLDQSMEEVRELKRELLRCKQEVRNLQAVKDAQQQRLCTQEASILQMKQELLRASMLKEELGNQNAGLQWKLEESNRLWGECKKDIGQKDKLLQQLKQKLEESRKLQTDMQKQLEHKGGVLQEPMSGNLQQIPINPENNGYSHCGSSAHVSGAEEVQLMQDALRSLRNKFLDHDPQQHTLDTLEQGIVSLMDRLHALHTHRERGKSPRRKDQHTHLDSWPSTKTFKSHNGSTSSTKILYFTGKSMTPSMINIPKRLGEVTLRDVKAAVDREGNYRYHFKALDPEFGTVKEEVFNDAALVPGWEGKIVAWLEEERGEDRPL</sequence>
<reference evidence="14" key="4">
    <citation type="submission" date="2025-09" db="UniProtKB">
        <authorList>
            <consortium name="Ensembl"/>
        </authorList>
    </citation>
    <scope>IDENTIFICATION</scope>
    <source>
        <strain evidence="14">HNI</strain>
    </source>
</reference>
<evidence type="ECO:0000256" key="5">
    <source>
        <dbReference type="ARBA" id="ARBA00022687"/>
    </source>
</evidence>
<dbReference type="PROSITE" id="PS50841">
    <property type="entry name" value="DIX"/>
    <property type="match status" value="1"/>
</dbReference>
<dbReference type="InterPro" id="IPR036872">
    <property type="entry name" value="CH_dom_sf"/>
</dbReference>
<dbReference type="Pfam" id="PF00307">
    <property type="entry name" value="CH"/>
    <property type="match status" value="1"/>
</dbReference>
<feature type="compositionally biased region" description="Basic residues" evidence="11">
    <location>
        <begin position="474"/>
        <end position="487"/>
    </location>
</feature>
<evidence type="ECO:0000256" key="10">
    <source>
        <dbReference type="SAM" id="Coils"/>
    </source>
</evidence>
<protein>
    <recommendedName>
        <fullName evidence="16">DIX domain containing 1</fullName>
    </recommendedName>
</protein>
<comment type="similarity">
    <text evidence="8">Belongs to the DIXDC1 family.</text>
</comment>
<keyword evidence="4" id="KW-0963">Cytoplasm</keyword>
<dbReference type="SMART" id="SM00033">
    <property type="entry name" value="CH"/>
    <property type="match status" value="1"/>
</dbReference>
<feature type="domain" description="Calponin-homology (CH)" evidence="12">
    <location>
        <begin position="21"/>
        <end position="128"/>
    </location>
</feature>
<keyword evidence="3" id="KW-0217">Developmental protein</keyword>
<evidence type="ECO:0000256" key="2">
    <source>
        <dbReference type="ARBA" id="ARBA00004496"/>
    </source>
</evidence>
<dbReference type="InterPro" id="IPR001158">
    <property type="entry name" value="DIX"/>
</dbReference>
<dbReference type="InterPro" id="IPR029071">
    <property type="entry name" value="Ubiquitin-like_domsf"/>
</dbReference>
<dbReference type="PROSITE" id="PS50021">
    <property type="entry name" value="CH"/>
    <property type="match status" value="1"/>
</dbReference>
<dbReference type="Proteomes" id="UP000265180">
    <property type="component" value="Chromosome 14"/>
</dbReference>
<evidence type="ECO:0000259" key="12">
    <source>
        <dbReference type="PROSITE" id="PS50021"/>
    </source>
</evidence>
<reference evidence="14 15" key="2">
    <citation type="submission" date="2017-04" db="EMBL/GenBank/DDBJ databases">
        <title>CpG methylation of centromeres and impact of large insertions on vertebrate speciation.</title>
        <authorList>
            <person name="Ichikawa K."/>
            <person name="Yoshimura J."/>
            <person name="Morishita S."/>
        </authorList>
    </citation>
    <scope>NUCLEOTIDE SEQUENCE</scope>
    <source>
        <strain evidence="14 15">HNI</strain>
    </source>
</reference>
<feature type="compositionally biased region" description="Low complexity" evidence="11">
    <location>
        <begin position="185"/>
        <end position="202"/>
    </location>
</feature>
<dbReference type="SUPFAM" id="SSF47576">
    <property type="entry name" value="Calponin-homology domain, CH-domain"/>
    <property type="match status" value="1"/>
</dbReference>
<keyword evidence="7 10" id="KW-0175">Coiled coil</keyword>
<keyword evidence="6" id="KW-0965">Cell junction</keyword>
<keyword evidence="5 9" id="KW-0879">Wnt signaling pathway</keyword>
<dbReference type="Gene3D" id="1.10.418.10">
    <property type="entry name" value="Calponin-like domain"/>
    <property type="match status" value="1"/>
</dbReference>
<feature type="coiled-coil region" evidence="10">
    <location>
        <begin position="270"/>
        <end position="311"/>
    </location>
</feature>
<evidence type="ECO:0000256" key="4">
    <source>
        <dbReference type="ARBA" id="ARBA00022490"/>
    </source>
</evidence>
<dbReference type="InterPro" id="IPR038207">
    <property type="entry name" value="DIX_dom_sf"/>
</dbReference>
<evidence type="ECO:0000256" key="7">
    <source>
        <dbReference type="ARBA" id="ARBA00023054"/>
    </source>
</evidence>
<evidence type="ECO:0000256" key="1">
    <source>
        <dbReference type="ARBA" id="ARBA00004246"/>
    </source>
</evidence>
<evidence type="ECO:0000313" key="15">
    <source>
        <dbReference type="Proteomes" id="UP000265180"/>
    </source>
</evidence>
<evidence type="ECO:0000256" key="8">
    <source>
        <dbReference type="ARBA" id="ARBA00060765"/>
    </source>
</evidence>
<dbReference type="AlphaFoldDB" id="A0A3P9KG72"/>
<accession>A0A3P9KG72</accession>
<reference key="1">
    <citation type="journal article" date="2007" name="Nature">
        <title>The medaka draft genome and insights into vertebrate genome evolution.</title>
        <authorList>
            <person name="Kasahara M."/>
            <person name="Naruse K."/>
            <person name="Sasaki S."/>
            <person name="Nakatani Y."/>
            <person name="Qu W."/>
            <person name="Ahsan B."/>
            <person name="Yamada T."/>
            <person name="Nagayasu Y."/>
            <person name="Doi K."/>
            <person name="Kasai Y."/>
            <person name="Jindo T."/>
            <person name="Kobayashi D."/>
            <person name="Shimada A."/>
            <person name="Toyoda A."/>
            <person name="Kuroki Y."/>
            <person name="Fujiyama A."/>
            <person name="Sasaki T."/>
            <person name="Shimizu A."/>
            <person name="Asakawa S."/>
            <person name="Shimizu N."/>
            <person name="Hashimoto S."/>
            <person name="Yang J."/>
            <person name="Lee Y."/>
            <person name="Matsushima K."/>
            <person name="Sugano S."/>
            <person name="Sakaizumi M."/>
            <person name="Narita T."/>
            <person name="Ohishi K."/>
            <person name="Haga S."/>
            <person name="Ohta F."/>
            <person name="Nomoto H."/>
            <person name="Nogata K."/>
            <person name="Morishita T."/>
            <person name="Endo T."/>
            <person name="Shin-I T."/>
            <person name="Takeda H."/>
            <person name="Morishita S."/>
            <person name="Kohara Y."/>
        </authorList>
    </citation>
    <scope>NUCLEOTIDE SEQUENCE [LARGE SCALE GENOMIC DNA]</scope>
    <source>
        <strain>Hd-rR</strain>
    </source>
</reference>
<dbReference type="SMART" id="SM00021">
    <property type="entry name" value="DAX"/>
    <property type="match status" value="1"/>
</dbReference>
<dbReference type="FunFam" id="2.40.240.130:FF:000003">
    <property type="entry name" value="Dixin isoform 1"/>
    <property type="match status" value="1"/>
</dbReference>
<feature type="region of interest" description="Disordered" evidence="11">
    <location>
        <begin position="181"/>
        <end position="222"/>
    </location>
</feature>
<dbReference type="GO" id="GO:0016055">
    <property type="term" value="P:Wnt signaling pathway"/>
    <property type="evidence" value="ECO:0007669"/>
    <property type="project" value="UniProtKB-KW"/>
</dbReference>
<dbReference type="InterPro" id="IPR015506">
    <property type="entry name" value="Dsh/Dvl-rel"/>
</dbReference>
<evidence type="ECO:0000256" key="11">
    <source>
        <dbReference type="SAM" id="MobiDB-lite"/>
    </source>
</evidence>
<dbReference type="PANTHER" id="PTHR10878">
    <property type="entry name" value="SEGMENT POLARITY PROTEIN DISHEVELLED"/>
    <property type="match status" value="1"/>
</dbReference>
<comment type="subcellular location">
    <subcellularLocation>
        <location evidence="1">Cell junction</location>
        <location evidence="1">Focal adhesion</location>
    </subcellularLocation>
    <subcellularLocation>
        <location evidence="2">Cytoplasm</location>
    </subcellularLocation>
</comment>
<proteinExistence type="inferred from homology"/>
<name>A0A3P9KG72_ORYLA</name>
<evidence type="ECO:0000256" key="9">
    <source>
        <dbReference type="PROSITE-ProRule" id="PRU00069"/>
    </source>
</evidence>
<feature type="region of interest" description="Disordered" evidence="11">
    <location>
        <begin position="474"/>
        <end position="507"/>
    </location>
</feature>
<dbReference type="Pfam" id="PF00778">
    <property type="entry name" value="DIX"/>
    <property type="match status" value="1"/>
</dbReference>